<organism evidence="1 2">
    <name type="scientific">Candidatus Woesebacteria bacterium GW2011_GWB1_39_12</name>
    <dbReference type="NCBI Taxonomy" id="1618574"/>
    <lineage>
        <taxon>Bacteria</taxon>
        <taxon>Candidatus Woeseibacteriota</taxon>
    </lineage>
</organism>
<gene>
    <name evidence="1" type="ORF">UT24_C0018G0032</name>
</gene>
<keyword evidence="1" id="KW-0378">Hydrolase</keyword>
<accession>A0A0G0PPF5</accession>
<proteinExistence type="predicted"/>
<feature type="non-terminal residue" evidence="1">
    <location>
        <position position="188"/>
    </location>
</feature>
<reference evidence="1 2" key="1">
    <citation type="journal article" date="2015" name="Nature">
        <title>rRNA introns, odd ribosomes, and small enigmatic genomes across a large radiation of phyla.</title>
        <authorList>
            <person name="Brown C.T."/>
            <person name="Hug L.A."/>
            <person name="Thomas B.C."/>
            <person name="Sharon I."/>
            <person name="Castelle C.J."/>
            <person name="Singh A."/>
            <person name="Wilkins M.J."/>
            <person name="Williams K.H."/>
            <person name="Banfield J.F."/>
        </authorList>
    </citation>
    <scope>NUCLEOTIDE SEQUENCE [LARGE SCALE GENOMIC DNA]</scope>
</reference>
<name>A0A0G0PPF5_9BACT</name>
<dbReference type="InterPro" id="IPR019059">
    <property type="entry name" value="Restrct_endonuc_II_HaeIII"/>
</dbReference>
<dbReference type="Pfam" id="PF09556">
    <property type="entry name" value="RE_HaeIII"/>
    <property type="match status" value="1"/>
</dbReference>
<dbReference type="AlphaFoldDB" id="A0A0G0PPF5"/>
<dbReference type="STRING" id="1618574.UT24_C0018G0032"/>
<comment type="caution">
    <text evidence="1">The sequence shown here is derived from an EMBL/GenBank/DDBJ whole genome shotgun (WGS) entry which is preliminary data.</text>
</comment>
<dbReference type="EMBL" id="LBWB01000018">
    <property type="protein sequence ID" value="KKR00050.1"/>
    <property type="molecule type" value="Genomic_DNA"/>
</dbReference>
<keyword evidence="1" id="KW-0540">Nuclease</keyword>
<sequence>MAGDHQRNGYAFEYALIKGFEKLAKNNGFEVEIEEDSSLKIKKENYEELKISKNQNDLKLFKEIDSATSVESLKIFEELEPILVHPEKFKNKMKIKSNSDITGIDESVSDLDLIFGKNKVKIPISAKNNNDSIKHRRLPNTSNLGEDWAGVKWEDQEKVLQKIEETIKTIPKDEEGKYKGFPTWTFCG</sequence>
<keyword evidence="1" id="KW-0255">Endonuclease</keyword>
<dbReference type="GO" id="GO:0004519">
    <property type="term" value="F:endonuclease activity"/>
    <property type="evidence" value="ECO:0007669"/>
    <property type="project" value="UniProtKB-KW"/>
</dbReference>
<dbReference type="Proteomes" id="UP000033881">
    <property type="component" value="Unassembled WGS sequence"/>
</dbReference>
<evidence type="ECO:0000313" key="1">
    <source>
        <dbReference type="EMBL" id="KKR00050.1"/>
    </source>
</evidence>
<evidence type="ECO:0000313" key="2">
    <source>
        <dbReference type="Proteomes" id="UP000033881"/>
    </source>
</evidence>
<protein>
    <submittedName>
        <fullName evidence="1">Restriction endonuclease (HaeIII)</fullName>
    </submittedName>
</protein>